<dbReference type="EMBL" id="CP000113">
    <property type="protein sequence ID" value="ABF91329.1"/>
    <property type="molecule type" value="Genomic_DNA"/>
</dbReference>
<sequence>MMGTHSPGPCRAAPWFAHSKTASNAALEEVINLYNEGGDAAPVNDGSVAPLTAG</sequence>
<protein>
    <submittedName>
        <fullName evidence="1">Uncharacterized protein</fullName>
    </submittedName>
</protein>
<organism evidence="1 2">
    <name type="scientific">Myxococcus xanthus (strain DK1622)</name>
    <dbReference type="NCBI Taxonomy" id="246197"/>
    <lineage>
        <taxon>Bacteria</taxon>
        <taxon>Pseudomonadati</taxon>
        <taxon>Myxococcota</taxon>
        <taxon>Myxococcia</taxon>
        <taxon>Myxococcales</taxon>
        <taxon>Cystobacterineae</taxon>
        <taxon>Myxococcaceae</taxon>
        <taxon>Myxococcus</taxon>
    </lineage>
</organism>
<dbReference type="EnsemblBacteria" id="ABF91329">
    <property type="protein sequence ID" value="ABF91329"/>
    <property type="gene ID" value="MXAN_7218"/>
</dbReference>
<accession>Q1CW92</accession>
<name>Q1CW92_MYXXD</name>
<keyword evidence="2" id="KW-1185">Reference proteome</keyword>
<dbReference type="AlphaFoldDB" id="Q1CW92"/>
<dbReference type="HOGENOM" id="CLU_3045652_0_0_7"/>
<proteinExistence type="predicted"/>
<reference evidence="1 2" key="1">
    <citation type="journal article" date="2006" name="Proc. Natl. Acad. Sci. U.S.A.">
        <title>Evolution of sensory complexity recorded in a myxobacterial genome.</title>
        <authorList>
            <person name="Goldman B.S."/>
            <person name="Nierman W.C."/>
            <person name="Kaiser D."/>
            <person name="Slater S.C."/>
            <person name="Durkin A.S."/>
            <person name="Eisen J.A."/>
            <person name="Ronning C.M."/>
            <person name="Barbazuk W.B."/>
            <person name="Blanchard M."/>
            <person name="Field C."/>
            <person name="Halling C."/>
            <person name="Hinkle G."/>
            <person name="Iartchuk O."/>
            <person name="Kim H.S."/>
            <person name="Mackenzie C."/>
            <person name="Madupu R."/>
            <person name="Miller N."/>
            <person name="Shvartsbeyn A."/>
            <person name="Sullivan S.A."/>
            <person name="Vaudin M."/>
            <person name="Wiegand R."/>
            <person name="Kaplan H.B."/>
        </authorList>
    </citation>
    <scope>NUCLEOTIDE SEQUENCE [LARGE SCALE GENOMIC DNA]</scope>
    <source>
        <strain evidence="2">DK1622</strain>
    </source>
</reference>
<evidence type="ECO:0000313" key="2">
    <source>
        <dbReference type="Proteomes" id="UP000002402"/>
    </source>
</evidence>
<gene>
    <name evidence="1" type="ordered locus">MXAN_7218</name>
</gene>
<dbReference type="KEGG" id="mxa:MXAN_7218"/>
<dbReference type="Proteomes" id="UP000002402">
    <property type="component" value="Chromosome"/>
</dbReference>
<evidence type="ECO:0000313" key="1">
    <source>
        <dbReference type="EMBL" id="ABF91329.1"/>
    </source>
</evidence>